<evidence type="ECO:0000313" key="3">
    <source>
        <dbReference type="EMBL" id="MBO8453980.1"/>
    </source>
</evidence>
<feature type="non-terminal residue" evidence="3">
    <location>
        <position position="125"/>
    </location>
</feature>
<reference evidence="3" key="1">
    <citation type="submission" date="2020-10" db="EMBL/GenBank/DDBJ databases">
        <authorList>
            <person name="Gilroy R."/>
        </authorList>
    </citation>
    <scope>NUCLEOTIDE SEQUENCE</scope>
    <source>
        <strain evidence="3">F1-3629</strain>
    </source>
</reference>
<dbReference type="EMBL" id="JADIMJ010000065">
    <property type="protein sequence ID" value="MBO8453980.1"/>
    <property type="molecule type" value="Genomic_DNA"/>
</dbReference>
<evidence type="ECO:0000256" key="1">
    <source>
        <dbReference type="SAM" id="SignalP"/>
    </source>
</evidence>
<feature type="domain" description="DUF5106" evidence="2">
    <location>
        <begin position="45"/>
        <end position="124"/>
    </location>
</feature>
<gene>
    <name evidence="3" type="ORF">IAC07_04550</name>
</gene>
<protein>
    <submittedName>
        <fullName evidence="3">DUF5106 domain-containing protein</fullName>
    </submittedName>
</protein>
<accession>A0A940DPW9</accession>
<sequence>MKIRYGQMVAVLAVAAVCLLAGGCTSCGGGRGESGYGREVSGEQAAARHFPKVTVPDMVAAGPEAAEYAAEHWWDEFTDTSEVFFCDSAHVNGVPYAEVEQAFADYCPILESVSMTAARRSVSRL</sequence>
<feature type="chain" id="PRO_5037392184" evidence="1">
    <location>
        <begin position="22"/>
        <end position="125"/>
    </location>
</feature>
<dbReference type="InterPro" id="IPR033395">
    <property type="entry name" value="DUF5106"/>
</dbReference>
<feature type="signal peptide" evidence="1">
    <location>
        <begin position="1"/>
        <end position="21"/>
    </location>
</feature>
<dbReference type="Proteomes" id="UP000771749">
    <property type="component" value="Unassembled WGS sequence"/>
</dbReference>
<reference evidence="3" key="2">
    <citation type="journal article" date="2021" name="PeerJ">
        <title>Extensive microbial diversity within the chicken gut microbiome revealed by metagenomics and culture.</title>
        <authorList>
            <person name="Gilroy R."/>
            <person name="Ravi A."/>
            <person name="Getino M."/>
            <person name="Pursley I."/>
            <person name="Horton D.L."/>
            <person name="Alikhan N.F."/>
            <person name="Baker D."/>
            <person name="Gharbi K."/>
            <person name="Hall N."/>
            <person name="Watson M."/>
            <person name="Adriaenssens E.M."/>
            <person name="Foster-Nyarko E."/>
            <person name="Jarju S."/>
            <person name="Secka A."/>
            <person name="Antonio M."/>
            <person name="Oren A."/>
            <person name="Chaudhuri R.R."/>
            <person name="La Ragione R."/>
            <person name="Hildebrand F."/>
            <person name="Pallen M.J."/>
        </authorList>
    </citation>
    <scope>NUCLEOTIDE SEQUENCE</scope>
    <source>
        <strain evidence="3">F1-3629</strain>
    </source>
</reference>
<dbReference type="PROSITE" id="PS51257">
    <property type="entry name" value="PROKAR_LIPOPROTEIN"/>
    <property type="match status" value="1"/>
</dbReference>
<evidence type="ECO:0000259" key="2">
    <source>
        <dbReference type="Pfam" id="PF17127"/>
    </source>
</evidence>
<comment type="caution">
    <text evidence="3">The sequence shown here is derived from an EMBL/GenBank/DDBJ whole genome shotgun (WGS) entry which is preliminary data.</text>
</comment>
<keyword evidence="1" id="KW-0732">Signal</keyword>
<name>A0A940DPW9_9BACT</name>
<dbReference type="Pfam" id="PF17127">
    <property type="entry name" value="DUF5106"/>
    <property type="match status" value="1"/>
</dbReference>
<organism evidence="3 4">
    <name type="scientific">Candidatus Cryptobacteroides gallistercoris</name>
    <dbReference type="NCBI Taxonomy" id="2840765"/>
    <lineage>
        <taxon>Bacteria</taxon>
        <taxon>Pseudomonadati</taxon>
        <taxon>Bacteroidota</taxon>
        <taxon>Bacteroidia</taxon>
        <taxon>Bacteroidales</taxon>
        <taxon>Candidatus Cryptobacteroides</taxon>
    </lineage>
</organism>
<proteinExistence type="predicted"/>
<evidence type="ECO:0000313" key="4">
    <source>
        <dbReference type="Proteomes" id="UP000771749"/>
    </source>
</evidence>
<dbReference type="AlphaFoldDB" id="A0A940DPW9"/>